<gene>
    <name evidence="5" type="ORF">VNO78_13247</name>
</gene>
<proteinExistence type="inferred from homology"/>
<reference evidence="5 6" key="1">
    <citation type="submission" date="2024-01" db="EMBL/GenBank/DDBJ databases">
        <title>The genomes of 5 underutilized Papilionoideae crops provide insights into root nodulation and disease resistanc.</title>
        <authorList>
            <person name="Jiang F."/>
        </authorList>
    </citation>
    <scope>NUCLEOTIDE SEQUENCE [LARGE SCALE GENOMIC DNA]</scope>
    <source>
        <strain evidence="5">DUOXIRENSHENG_FW03</strain>
        <tissue evidence="5">Leaves</tissue>
    </source>
</reference>
<evidence type="ECO:0000256" key="2">
    <source>
        <dbReference type="ARBA" id="ARBA00022723"/>
    </source>
</evidence>
<dbReference type="PRINTS" id="PR00463">
    <property type="entry name" value="EP450I"/>
</dbReference>
<dbReference type="Gene3D" id="1.10.630.10">
    <property type="entry name" value="Cytochrome P450"/>
    <property type="match status" value="1"/>
</dbReference>
<feature type="region of interest" description="Disordered" evidence="4">
    <location>
        <begin position="396"/>
        <end position="422"/>
    </location>
</feature>
<sequence>MLALCLGTLIIIGISHWIYRWRNAIICNGKVPPGSLGLPLLGETLQFLKPHTSSDIHPFVKNRMNRYGSIFKTSLVGRPTVVSTDPDFNYFIFQKEGEMVQSWYPETFTKIFGEQNLSSLHGFLFKHLKNMVLNIFGSEGLKRMISDVDQKACTTLQKWSCQETVELKDATKTMIFDLTAKKLISCDSSETLENLMDNFVAFIEGLISFPLNIPGTAYHKCMQGRKRAMKMLKEMLEERRNMPMMKEQKDFFYYVLEELKQEGTLLTEEIALDLMFVLLFASFETTSLALTFAIKALSDHPSVLKQLQEEHEAILQRREDPNSGLTWQEYKSMTFTLQTEASLNGPCAGDGPSFLGPFFEGLHSGSCAVAGGTPNLGLQAGEFSGHSQCARGWEMGADSAGKPVQSLQEYTGVPGSGQAKKD</sequence>
<accession>A0AAN9SRS1</accession>
<dbReference type="Pfam" id="PF00067">
    <property type="entry name" value="p450"/>
    <property type="match status" value="1"/>
</dbReference>
<dbReference type="GO" id="GO:0016125">
    <property type="term" value="P:sterol metabolic process"/>
    <property type="evidence" value="ECO:0007669"/>
    <property type="project" value="TreeGrafter"/>
</dbReference>
<dbReference type="GO" id="GO:0016705">
    <property type="term" value="F:oxidoreductase activity, acting on paired donors, with incorporation or reduction of molecular oxygen"/>
    <property type="evidence" value="ECO:0007669"/>
    <property type="project" value="InterPro"/>
</dbReference>
<dbReference type="InterPro" id="IPR002401">
    <property type="entry name" value="Cyt_P450_E_grp-I"/>
</dbReference>
<organism evidence="5 6">
    <name type="scientific">Psophocarpus tetragonolobus</name>
    <name type="common">Winged bean</name>
    <name type="synonym">Dolichos tetragonolobus</name>
    <dbReference type="NCBI Taxonomy" id="3891"/>
    <lineage>
        <taxon>Eukaryota</taxon>
        <taxon>Viridiplantae</taxon>
        <taxon>Streptophyta</taxon>
        <taxon>Embryophyta</taxon>
        <taxon>Tracheophyta</taxon>
        <taxon>Spermatophyta</taxon>
        <taxon>Magnoliopsida</taxon>
        <taxon>eudicotyledons</taxon>
        <taxon>Gunneridae</taxon>
        <taxon>Pentapetalae</taxon>
        <taxon>rosids</taxon>
        <taxon>fabids</taxon>
        <taxon>Fabales</taxon>
        <taxon>Fabaceae</taxon>
        <taxon>Papilionoideae</taxon>
        <taxon>50 kb inversion clade</taxon>
        <taxon>NPAAA clade</taxon>
        <taxon>indigoferoid/millettioid clade</taxon>
        <taxon>Phaseoleae</taxon>
        <taxon>Psophocarpus</taxon>
    </lineage>
</organism>
<dbReference type="GO" id="GO:0016132">
    <property type="term" value="P:brassinosteroid biosynthetic process"/>
    <property type="evidence" value="ECO:0007669"/>
    <property type="project" value="TreeGrafter"/>
</dbReference>
<dbReference type="GO" id="GO:0010268">
    <property type="term" value="P:brassinosteroid homeostasis"/>
    <property type="evidence" value="ECO:0007669"/>
    <property type="project" value="TreeGrafter"/>
</dbReference>
<name>A0AAN9SRS1_PSOTE</name>
<comment type="caution">
    <text evidence="5">The sequence shown here is derived from an EMBL/GenBank/DDBJ whole genome shotgun (WGS) entry which is preliminary data.</text>
</comment>
<evidence type="ECO:0000256" key="4">
    <source>
        <dbReference type="SAM" id="MobiDB-lite"/>
    </source>
</evidence>
<dbReference type="EMBL" id="JAYMYS010000003">
    <property type="protein sequence ID" value="KAK7401625.1"/>
    <property type="molecule type" value="Genomic_DNA"/>
</dbReference>
<dbReference type="PANTHER" id="PTHR24286">
    <property type="entry name" value="CYTOCHROME P450 26"/>
    <property type="match status" value="1"/>
</dbReference>
<dbReference type="InterPro" id="IPR036396">
    <property type="entry name" value="Cyt_P450_sf"/>
</dbReference>
<evidence type="ECO:0008006" key="7">
    <source>
        <dbReference type="Google" id="ProtNLM"/>
    </source>
</evidence>
<evidence type="ECO:0000256" key="1">
    <source>
        <dbReference type="ARBA" id="ARBA00010617"/>
    </source>
</evidence>
<evidence type="ECO:0000256" key="3">
    <source>
        <dbReference type="ARBA" id="ARBA00023004"/>
    </source>
</evidence>
<evidence type="ECO:0000313" key="5">
    <source>
        <dbReference type="EMBL" id="KAK7401625.1"/>
    </source>
</evidence>
<dbReference type="GO" id="GO:0004497">
    <property type="term" value="F:monooxygenase activity"/>
    <property type="evidence" value="ECO:0007669"/>
    <property type="project" value="InterPro"/>
</dbReference>
<dbReference type="GO" id="GO:0005506">
    <property type="term" value="F:iron ion binding"/>
    <property type="evidence" value="ECO:0007669"/>
    <property type="project" value="InterPro"/>
</dbReference>
<keyword evidence="6" id="KW-1185">Reference proteome</keyword>
<evidence type="ECO:0000313" key="6">
    <source>
        <dbReference type="Proteomes" id="UP001386955"/>
    </source>
</evidence>
<dbReference type="AlphaFoldDB" id="A0AAN9SRS1"/>
<dbReference type="PANTHER" id="PTHR24286:SF11">
    <property type="entry name" value="CYTOCHROME P450, FAMILY 87, SUBFAMILY A, POLYPEPTIDE 2"/>
    <property type="match status" value="1"/>
</dbReference>
<dbReference type="Proteomes" id="UP001386955">
    <property type="component" value="Unassembled WGS sequence"/>
</dbReference>
<comment type="similarity">
    <text evidence="1">Belongs to the cytochrome P450 family.</text>
</comment>
<dbReference type="GO" id="GO:0020037">
    <property type="term" value="F:heme binding"/>
    <property type="evidence" value="ECO:0007669"/>
    <property type="project" value="InterPro"/>
</dbReference>
<dbReference type="SUPFAM" id="SSF48264">
    <property type="entry name" value="Cytochrome P450"/>
    <property type="match status" value="1"/>
</dbReference>
<protein>
    <recommendedName>
        <fullName evidence="7">Cytochrome P450</fullName>
    </recommendedName>
</protein>
<keyword evidence="3" id="KW-0408">Iron</keyword>
<dbReference type="InterPro" id="IPR001128">
    <property type="entry name" value="Cyt_P450"/>
</dbReference>
<keyword evidence="2" id="KW-0479">Metal-binding</keyword>